<dbReference type="Pfam" id="PF13416">
    <property type="entry name" value="SBP_bac_8"/>
    <property type="match status" value="1"/>
</dbReference>
<dbReference type="EMBL" id="VMNK01000009">
    <property type="protein sequence ID" value="TVO56048.1"/>
    <property type="molecule type" value="Genomic_DNA"/>
</dbReference>
<comment type="caution">
    <text evidence="8">The sequence shown here is derived from an EMBL/GenBank/DDBJ whole genome shotgun (WGS) entry which is preliminary data.</text>
</comment>
<comment type="subunit">
    <text evidence="3">The complex is composed of two ATP-binding proteins (UgpC), two transmembrane proteins (UgpA and UgpE) and a solute-binding protein (UgpB).</text>
</comment>
<protein>
    <recommendedName>
        <fullName evidence="4">sn-glycerol-3-phosphate-binding periplasmic protein UgpB</fullName>
    </recommendedName>
</protein>
<evidence type="ECO:0000256" key="4">
    <source>
        <dbReference type="ARBA" id="ARBA00017470"/>
    </source>
</evidence>
<reference evidence="8 9" key="1">
    <citation type="submission" date="2019-07" db="EMBL/GenBank/DDBJ databases">
        <title>The pathways for chlorine oxyanion respiration interact through the shared metabolite chlorate.</title>
        <authorList>
            <person name="Barnum T.P."/>
            <person name="Cheng Y."/>
            <person name="Hill K.A."/>
            <person name="Lucas L.N."/>
            <person name="Carlson H.K."/>
            <person name="Coates J.D."/>
        </authorList>
    </citation>
    <scope>NUCLEOTIDE SEQUENCE [LARGE SCALE GENOMIC DNA]</scope>
    <source>
        <strain evidence="8 9">SFB-3</strain>
    </source>
</reference>
<keyword evidence="6 7" id="KW-0732">Signal</keyword>
<proteinExistence type="inferred from homology"/>
<evidence type="ECO:0000313" key="8">
    <source>
        <dbReference type="EMBL" id="TVO56048.1"/>
    </source>
</evidence>
<evidence type="ECO:0000313" key="9">
    <source>
        <dbReference type="Proteomes" id="UP000319502"/>
    </source>
</evidence>
<evidence type="ECO:0000256" key="7">
    <source>
        <dbReference type="SAM" id="SignalP"/>
    </source>
</evidence>
<keyword evidence="5" id="KW-0813">Transport</keyword>
<dbReference type="GO" id="GO:0042597">
    <property type="term" value="C:periplasmic space"/>
    <property type="evidence" value="ECO:0007669"/>
    <property type="project" value="UniProtKB-SubCell"/>
</dbReference>
<comment type="subcellular location">
    <subcellularLocation>
        <location evidence="1">Periplasm</location>
    </subcellularLocation>
</comment>
<evidence type="ECO:0000256" key="6">
    <source>
        <dbReference type="ARBA" id="ARBA00022729"/>
    </source>
</evidence>
<dbReference type="SUPFAM" id="SSF53850">
    <property type="entry name" value="Periplasmic binding protein-like II"/>
    <property type="match status" value="1"/>
</dbReference>
<feature type="chain" id="PRO_5022095014" description="sn-glycerol-3-phosphate-binding periplasmic protein UgpB" evidence="7">
    <location>
        <begin position="27"/>
        <end position="414"/>
    </location>
</feature>
<dbReference type="OrthoDB" id="4393730at2"/>
<dbReference type="Proteomes" id="UP000319502">
    <property type="component" value="Unassembled WGS sequence"/>
</dbReference>
<evidence type="ECO:0000256" key="3">
    <source>
        <dbReference type="ARBA" id="ARBA00011557"/>
    </source>
</evidence>
<sequence>MLMQSMSKMWRYGLVAALASAGLTHAAGEPHVVSLSHVFDAERAQQLETLVERFNAADRGGRVRVVADPTAEAEAAIQIVQGDAEQALRKRGAYRPLYQVMAESGMALGRDKVLAAFDRDTTDSRGRRVALPVGMHTPVLFINRQAFIGAGLDPDAPPRTWRELQDALGKLFDAGQACPGTVSNPSWVMVDNVSARQNVAVTRQAGRKEELSVNGMLQIRHIALMASWVRARYLHLHGAGAEPLERFKRGECAVIAAESAHWPEFRQSAGFDVGVSELPFYDDFPGGVGATLADGPTLWVAKGKKRDDYKVVARFVRFLLKPENQLAWQRGTGYLPMDEKGSLAGGGVASDQPNLVVARKQLGVSAKGSPVSTELPRQARVRTILDEELEGVWTDRQPAKQALDNAVTRVSNEK</sequence>
<name>A0A557QT23_9RHOO</name>
<dbReference type="InterPro" id="IPR006059">
    <property type="entry name" value="SBP"/>
</dbReference>
<dbReference type="PANTHER" id="PTHR43649">
    <property type="entry name" value="ARABINOSE-BINDING PROTEIN-RELATED"/>
    <property type="match status" value="1"/>
</dbReference>
<organism evidence="8 9">
    <name type="scientific">Denitromonas halophila</name>
    <dbReference type="NCBI Taxonomy" id="1629404"/>
    <lineage>
        <taxon>Bacteria</taxon>
        <taxon>Pseudomonadati</taxon>
        <taxon>Pseudomonadota</taxon>
        <taxon>Betaproteobacteria</taxon>
        <taxon>Rhodocyclales</taxon>
        <taxon>Zoogloeaceae</taxon>
        <taxon>Denitromonas</taxon>
    </lineage>
</organism>
<dbReference type="Gene3D" id="3.40.190.10">
    <property type="entry name" value="Periplasmic binding protein-like II"/>
    <property type="match status" value="2"/>
</dbReference>
<dbReference type="RefSeq" id="WP_144309730.1">
    <property type="nucleotide sequence ID" value="NZ_VMNK01000009.1"/>
</dbReference>
<gene>
    <name evidence="8" type="ORF">FHP91_11430</name>
</gene>
<dbReference type="PANTHER" id="PTHR43649:SF31">
    <property type="entry name" value="SN-GLYCEROL-3-PHOSPHATE-BINDING PERIPLASMIC PROTEIN UGPB"/>
    <property type="match status" value="1"/>
</dbReference>
<evidence type="ECO:0000256" key="2">
    <source>
        <dbReference type="ARBA" id="ARBA00008520"/>
    </source>
</evidence>
<evidence type="ECO:0000256" key="5">
    <source>
        <dbReference type="ARBA" id="ARBA00022448"/>
    </source>
</evidence>
<dbReference type="InterPro" id="IPR050490">
    <property type="entry name" value="Bact_solute-bd_prot1"/>
</dbReference>
<keyword evidence="9" id="KW-1185">Reference proteome</keyword>
<evidence type="ECO:0000256" key="1">
    <source>
        <dbReference type="ARBA" id="ARBA00004418"/>
    </source>
</evidence>
<feature type="signal peptide" evidence="7">
    <location>
        <begin position="1"/>
        <end position="26"/>
    </location>
</feature>
<dbReference type="AlphaFoldDB" id="A0A557QT23"/>
<comment type="similarity">
    <text evidence="2">Belongs to the bacterial solute-binding protein 1 family.</text>
</comment>
<accession>A0A557QT23</accession>